<dbReference type="AlphaFoldDB" id="A0A4Q9VKH9"/>
<sequence length="345" mass="37126">MVALKGSEIDGFLRRPGDRASLVLIYGPDDGLVAERGVQLVAAAGGRSDDPFSLVRLDGATLVDDPSRLIDEASTVSLFGARRIVWIRDAGSRNILSAVQPLLDRPDTASLVVIEAGDLKKGTGLRKRVEDHPNAIALPCYSDGAEELSRLIDRELAEFRMTIDRDAREVLEAHLGADRLASRGEIRKLCLYAHGRARIGLADVTAVVGDASAFAVDELLDAAAGGDLAAADMVLRKLAAAGTNASVAGTMLIRHFQLLQRIRAEVGPGRSASDVVGALQPPIFFRRRPEIVRQLGLWTRERLGRALDLLDEAMLRSRRMPLLADAVIADAVVTLARVARAAARR</sequence>
<dbReference type="EMBL" id="SJFN01000024">
    <property type="protein sequence ID" value="TBW35807.1"/>
    <property type="molecule type" value="Genomic_DNA"/>
</dbReference>
<comment type="caution">
    <text evidence="10">The sequence shown here is derived from an EMBL/GenBank/DDBJ whole genome shotgun (WGS) entry which is preliminary data.</text>
</comment>
<dbReference type="InterPro" id="IPR005790">
    <property type="entry name" value="DNA_polIII_delta"/>
</dbReference>
<dbReference type="GO" id="GO:0003887">
    <property type="term" value="F:DNA-directed DNA polymerase activity"/>
    <property type="evidence" value="ECO:0007669"/>
    <property type="project" value="UniProtKB-KW"/>
</dbReference>
<dbReference type="EC" id="2.7.7.7" evidence="1"/>
<dbReference type="OrthoDB" id="9804983at2"/>
<name>A0A4Q9VKH9_9HYPH</name>
<evidence type="ECO:0000313" key="10">
    <source>
        <dbReference type="EMBL" id="TBW35807.1"/>
    </source>
</evidence>
<dbReference type="Proteomes" id="UP000292781">
    <property type="component" value="Unassembled WGS sequence"/>
</dbReference>
<evidence type="ECO:0000313" key="11">
    <source>
        <dbReference type="Proteomes" id="UP000292781"/>
    </source>
</evidence>
<comment type="similarity">
    <text evidence="7">Belongs to the DNA polymerase HolA subunit family.</text>
</comment>
<dbReference type="PANTHER" id="PTHR34388:SF1">
    <property type="entry name" value="DNA POLYMERASE III SUBUNIT DELTA"/>
    <property type="match status" value="1"/>
</dbReference>
<dbReference type="GO" id="GO:0003677">
    <property type="term" value="F:DNA binding"/>
    <property type="evidence" value="ECO:0007669"/>
    <property type="project" value="InterPro"/>
</dbReference>
<keyword evidence="4" id="KW-0548">Nucleotidyltransferase</keyword>
<evidence type="ECO:0000256" key="7">
    <source>
        <dbReference type="ARBA" id="ARBA00034754"/>
    </source>
</evidence>
<dbReference type="InterPro" id="IPR010372">
    <property type="entry name" value="DNA_pol3_delta_N"/>
</dbReference>
<gene>
    <name evidence="10" type="ORF">EYW49_15550</name>
</gene>
<evidence type="ECO:0000256" key="5">
    <source>
        <dbReference type="ARBA" id="ARBA00022705"/>
    </source>
</evidence>
<protein>
    <recommendedName>
        <fullName evidence="2">DNA polymerase III subunit delta</fullName>
        <ecNumber evidence="1">2.7.7.7</ecNumber>
    </recommendedName>
</protein>
<feature type="domain" description="DNA polymerase III delta N-terminal" evidence="9">
    <location>
        <begin position="24"/>
        <end position="123"/>
    </location>
</feature>
<evidence type="ECO:0000256" key="1">
    <source>
        <dbReference type="ARBA" id="ARBA00012417"/>
    </source>
</evidence>
<evidence type="ECO:0000256" key="6">
    <source>
        <dbReference type="ARBA" id="ARBA00022932"/>
    </source>
</evidence>
<evidence type="ECO:0000256" key="8">
    <source>
        <dbReference type="ARBA" id="ARBA00049244"/>
    </source>
</evidence>
<dbReference type="RefSeq" id="WP_131310508.1">
    <property type="nucleotide sequence ID" value="NZ_SJFN01000024.1"/>
</dbReference>
<dbReference type="Gene3D" id="3.40.50.300">
    <property type="entry name" value="P-loop containing nucleotide triphosphate hydrolases"/>
    <property type="match status" value="1"/>
</dbReference>
<dbReference type="SUPFAM" id="SSF48019">
    <property type="entry name" value="post-AAA+ oligomerization domain-like"/>
    <property type="match status" value="1"/>
</dbReference>
<dbReference type="Gene3D" id="1.10.8.60">
    <property type="match status" value="1"/>
</dbReference>
<keyword evidence="3" id="KW-0808">Transferase</keyword>
<dbReference type="PANTHER" id="PTHR34388">
    <property type="entry name" value="DNA POLYMERASE III SUBUNIT DELTA"/>
    <property type="match status" value="1"/>
</dbReference>
<dbReference type="GO" id="GO:0006261">
    <property type="term" value="P:DNA-templated DNA replication"/>
    <property type="evidence" value="ECO:0007669"/>
    <property type="project" value="TreeGrafter"/>
</dbReference>
<dbReference type="InterPro" id="IPR008921">
    <property type="entry name" value="DNA_pol3_clamp-load_cplx_C"/>
</dbReference>
<evidence type="ECO:0000256" key="2">
    <source>
        <dbReference type="ARBA" id="ARBA00017703"/>
    </source>
</evidence>
<dbReference type="Gene3D" id="1.20.272.10">
    <property type="match status" value="1"/>
</dbReference>
<organism evidence="10 11">
    <name type="scientific">Siculibacillus lacustris</name>
    <dbReference type="NCBI Taxonomy" id="1549641"/>
    <lineage>
        <taxon>Bacteria</taxon>
        <taxon>Pseudomonadati</taxon>
        <taxon>Pseudomonadota</taxon>
        <taxon>Alphaproteobacteria</taxon>
        <taxon>Hyphomicrobiales</taxon>
        <taxon>Ancalomicrobiaceae</taxon>
        <taxon>Siculibacillus</taxon>
    </lineage>
</organism>
<evidence type="ECO:0000256" key="3">
    <source>
        <dbReference type="ARBA" id="ARBA00022679"/>
    </source>
</evidence>
<dbReference type="GO" id="GO:0009360">
    <property type="term" value="C:DNA polymerase III complex"/>
    <property type="evidence" value="ECO:0007669"/>
    <property type="project" value="InterPro"/>
</dbReference>
<evidence type="ECO:0000259" key="9">
    <source>
        <dbReference type="Pfam" id="PF06144"/>
    </source>
</evidence>
<keyword evidence="5" id="KW-0235">DNA replication</keyword>
<comment type="catalytic activity">
    <reaction evidence="8">
        <text>DNA(n) + a 2'-deoxyribonucleoside 5'-triphosphate = DNA(n+1) + diphosphate</text>
        <dbReference type="Rhea" id="RHEA:22508"/>
        <dbReference type="Rhea" id="RHEA-COMP:17339"/>
        <dbReference type="Rhea" id="RHEA-COMP:17340"/>
        <dbReference type="ChEBI" id="CHEBI:33019"/>
        <dbReference type="ChEBI" id="CHEBI:61560"/>
        <dbReference type="ChEBI" id="CHEBI:173112"/>
        <dbReference type="EC" id="2.7.7.7"/>
    </reaction>
</comment>
<keyword evidence="11" id="KW-1185">Reference proteome</keyword>
<proteinExistence type="inferred from homology"/>
<keyword evidence="6" id="KW-0239">DNA-directed DNA polymerase</keyword>
<dbReference type="SUPFAM" id="SSF52540">
    <property type="entry name" value="P-loop containing nucleoside triphosphate hydrolases"/>
    <property type="match status" value="1"/>
</dbReference>
<dbReference type="Pfam" id="PF06144">
    <property type="entry name" value="DNA_pol3_delta"/>
    <property type="match status" value="1"/>
</dbReference>
<accession>A0A4Q9VKH9</accession>
<reference evidence="10 11" key="1">
    <citation type="submission" date="2019-02" db="EMBL/GenBank/DDBJ databases">
        <title>Siculibacillus lacustris gen. nov., sp. nov., a new rosette-forming bacterium isolated from a freshwater crater lake (Lake St. Ana, Romania).</title>
        <authorList>
            <person name="Felfoldi T."/>
            <person name="Marton Z."/>
            <person name="Szabo A."/>
            <person name="Mentes A."/>
            <person name="Boka K."/>
            <person name="Marialigeti K."/>
            <person name="Mathe I."/>
            <person name="Koncz M."/>
            <person name="Schumann P."/>
            <person name="Toth E."/>
        </authorList>
    </citation>
    <scope>NUCLEOTIDE SEQUENCE [LARGE SCALE GENOMIC DNA]</scope>
    <source>
        <strain evidence="10 11">SA-279</strain>
    </source>
</reference>
<evidence type="ECO:0000256" key="4">
    <source>
        <dbReference type="ARBA" id="ARBA00022695"/>
    </source>
</evidence>
<dbReference type="NCBIfam" id="TIGR01128">
    <property type="entry name" value="holA"/>
    <property type="match status" value="1"/>
</dbReference>
<dbReference type="InterPro" id="IPR027417">
    <property type="entry name" value="P-loop_NTPase"/>
</dbReference>